<dbReference type="AlphaFoldDB" id="A0A1W4WNE6"/>
<dbReference type="STRING" id="224129.A0A1W4WNE6"/>
<sequence length="891" mass="102050">MFSNATVSSKGSSSRSGNSCGRNSSMPSLRMPNPFFHNKTSFNPLFRYSDAFTSFDASNFSLDENKKYRDKNHPILRKYNSHDSQANFMEVHLNSSGNTPDSTKSRSIYKHTPEISPESTEERNKRPELDTREFLEKYSLPRVVMVDGGEPLLLYRCFDSFTKVQAKGVVGKKGKEKIDSRVLHFPEGYAGWFSLTNDKGEKCAVTHTTILQLVRDQVCAFLSVQSFSGYTASNHDPLDSRTGKTQYLKTQIRGGQVFQLRAVFQHRDKYDGGRHSTKSSRLSRSARDKDLANRYAQLIGQNNQEFYVPLTTKGEFYEIYTSMKARLCFPGMLDKTGPLALDKDCLYKITHLLRRIALPVKVKLLVGPLPQGVPKEFTDTFILEKKFQEPLLVTCTLPLPTEDAKHEINCINMNSDVKLTKCRLGFDSENRLFKSQRLQAALSFCHRNVESWYREVRLVPNMETQNSHRCRRKDNCQGSMCNQCRPRIHDSDEHIQQMKNYANTDFSDKQIISKEVLEKFPRTKKWYKHLKIFQAGNENVNNGKYADLKDPMDGMEKVKSIERYKDMSKLIEEKFGKKSYNPVKKSASFMYSGKRMDLEETQEEDDSNPSLLKCQSLDFQLQSPEGQRSENSHSRIIRKPSNASSDSRSVRSNDIQLCILEEEKPIVPLKAPHRQSLRDLKTMNFHITEIAFEDAPLSQQQPKLKKNKPDLIPTLKKESTTTENSFITDRLCTEFHVKTKIQKKSGSKSNLLDGNDDFRSSVRLEDQRLKLPVSRKHSEPTPKNAFTRSVLVQVHEESLPKPKPPRTTGTVVVADYSHVADEVVEKNSEKGADENIYAEICEDECNNCDNIRKCECKRTKNCPEYCYVRLGSNGDSVSQSDSDDVIYNTLR</sequence>
<dbReference type="FunCoup" id="A0A1W4WNE6">
    <property type="interactions" value="124"/>
</dbReference>
<proteinExistence type="predicted"/>
<dbReference type="KEGG" id="apln:108734805"/>
<feature type="compositionally biased region" description="Polar residues" evidence="1">
    <location>
        <begin position="93"/>
        <end position="106"/>
    </location>
</feature>
<evidence type="ECO:0000313" key="3">
    <source>
        <dbReference type="Proteomes" id="UP000192223"/>
    </source>
</evidence>
<dbReference type="RefSeq" id="XP_018321987.1">
    <property type="nucleotide sequence ID" value="XM_018466485.1"/>
</dbReference>
<evidence type="ECO:0000313" key="4">
    <source>
        <dbReference type="RefSeq" id="XP_018321987.1"/>
    </source>
</evidence>
<dbReference type="Pfam" id="PF12736">
    <property type="entry name" value="CABIT"/>
    <property type="match status" value="1"/>
</dbReference>
<dbReference type="Proteomes" id="UP000192223">
    <property type="component" value="Unplaced"/>
</dbReference>
<feature type="region of interest" description="Disordered" evidence="1">
    <location>
        <begin position="622"/>
        <end position="650"/>
    </location>
</feature>
<feature type="compositionally biased region" description="Low complexity" evidence="1">
    <location>
        <begin position="8"/>
        <end position="25"/>
    </location>
</feature>
<keyword evidence="3" id="KW-1185">Reference proteome</keyword>
<name>A0A1W4WNE6_AGRPL</name>
<dbReference type="InterPro" id="IPR025946">
    <property type="entry name" value="CABIT_dom"/>
</dbReference>
<accession>A0A1W4WNE6</accession>
<reference evidence="4" key="1">
    <citation type="submission" date="2025-08" db="UniProtKB">
        <authorList>
            <consortium name="RefSeq"/>
        </authorList>
    </citation>
    <scope>IDENTIFICATION</scope>
    <source>
        <tissue evidence="4">Entire body</tissue>
    </source>
</reference>
<evidence type="ECO:0000259" key="2">
    <source>
        <dbReference type="Pfam" id="PF12736"/>
    </source>
</evidence>
<feature type="compositionally biased region" description="Low complexity" evidence="1">
    <location>
        <begin position="641"/>
        <end position="650"/>
    </location>
</feature>
<feature type="region of interest" description="Disordered" evidence="1">
    <location>
        <begin position="93"/>
        <end position="128"/>
    </location>
</feature>
<protein>
    <submittedName>
        <fullName evidence="4">Uncharacterized protein LOC108734805</fullName>
    </submittedName>
</protein>
<feature type="region of interest" description="Disordered" evidence="1">
    <location>
        <begin position="1"/>
        <end position="32"/>
    </location>
</feature>
<feature type="domain" description="CABIT" evidence="2">
    <location>
        <begin position="166"/>
        <end position="419"/>
    </location>
</feature>
<evidence type="ECO:0000256" key="1">
    <source>
        <dbReference type="SAM" id="MobiDB-lite"/>
    </source>
</evidence>
<dbReference type="GeneID" id="108734805"/>
<gene>
    <name evidence="4" type="primary">LOC108734805</name>
</gene>
<dbReference type="CTD" id="34767"/>
<dbReference type="OrthoDB" id="6076990at2759"/>
<dbReference type="InParanoid" id="A0A1W4WNE6"/>
<organism evidence="3 4">
    <name type="scientific">Agrilus planipennis</name>
    <name type="common">Emerald ash borer</name>
    <name type="synonym">Agrilus marcopoli</name>
    <dbReference type="NCBI Taxonomy" id="224129"/>
    <lineage>
        <taxon>Eukaryota</taxon>
        <taxon>Metazoa</taxon>
        <taxon>Ecdysozoa</taxon>
        <taxon>Arthropoda</taxon>
        <taxon>Hexapoda</taxon>
        <taxon>Insecta</taxon>
        <taxon>Pterygota</taxon>
        <taxon>Neoptera</taxon>
        <taxon>Endopterygota</taxon>
        <taxon>Coleoptera</taxon>
        <taxon>Polyphaga</taxon>
        <taxon>Elateriformia</taxon>
        <taxon>Buprestoidea</taxon>
        <taxon>Buprestidae</taxon>
        <taxon>Agrilinae</taxon>
        <taxon>Agrilus</taxon>
    </lineage>
</organism>